<evidence type="ECO:0000256" key="1">
    <source>
        <dbReference type="SAM" id="Phobius"/>
    </source>
</evidence>
<dbReference type="AlphaFoldDB" id="A0AA92LVA5"/>
<accession>A0AA92LVA5</accession>
<proteinExistence type="predicted"/>
<geneLocation type="plasmid" evidence="2 3">
    <name>pSLV18-111K</name>
</geneLocation>
<protein>
    <submittedName>
        <fullName evidence="2">Uncharacterized protein</fullName>
    </submittedName>
</protein>
<evidence type="ECO:0000313" key="2">
    <source>
        <dbReference type="EMBL" id="QRG84386.1"/>
    </source>
</evidence>
<dbReference type="EMBL" id="CP069196">
    <property type="protein sequence ID" value="QRG84386.1"/>
    <property type="molecule type" value="Genomic_DNA"/>
</dbReference>
<feature type="transmembrane region" description="Helical" evidence="1">
    <location>
        <begin position="12"/>
        <end position="36"/>
    </location>
</feature>
<sequence length="500" mass="54282">MLPRTSIKRQRGFFLQLGILASTVALSIIMSTYLMMKSDQYESQVDQLQGQRIATLLHAIKNASRQSGSLAQWNQPGQPFQNGAEHIGTMWLKPNTCGGTQTSEFLFCDFEDSPRIGDNMQYKTEVTNDGTQVELKLTVSNTAETRGFDFSGENGVKRSCTIARIAGGGLANLNSGTSISQVDCDFDTGIITMDITWGTSFSDDLSIHGTNSPLATIDWNGQDVDNMDRLEVSSIVDRENPVFRLDLNGTSNLNNLNVNSIDANSGTIDTLRSNSANLTSVRGTDLDYDNADIDRADINRADINNGDINTASIGSATIDQATVRNRINQTNSSQMNNFAGGLAIGTGSNISTLENGSLYVPGAVVDFNDPSMFFDPNGVSRTRDIRLTSRGGVALSNLTSKYVHQGSATINGVGAIKGVNCGDGAGYAANRIVVDWQDSKRYHSANGVVVSDYSLNRIGVTKNASGSQFLVRLYSYNFKTKLWETPRENRALATIYCYYP</sequence>
<dbReference type="Proteomes" id="UP000596337">
    <property type="component" value="Plasmid pSLV18-111K"/>
</dbReference>
<dbReference type="RefSeq" id="WP_025634131.1">
    <property type="nucleotide sequence ID" value="NZ_CP069196.1"/>
</dbReference>
<gene>
    <name evidence="2" type="ORF">JOS67_16175</name>
</gene>
<organism evidence="2 3">
    <name type="scientific">Vibrio diabolicus</name>
    <dbReference type="NCBI Taxonomy" id="50719"/>
    <lineage>
        <taxon>Bacteria</taxon>
        <taxon>Pseudomonadati</taxon>
        <taxon>Pseudomonadota</taxon>
        <taxon>Gammaproteobacteria</taxon>
        <taxon>Vibrionales</taxon>
        <taxon>Vibrionaceae</taxon>
        <taxon>Vibrio</taxon>
        <taxon>Vibrio diabolicus subgroup</taxon>
    </lineage>
</organism>
<keyword evidence="1" id="KW-1133">Transmembrane helix</keyword>
<keyword evidence="1" id="KW-0812">Transmembrane</keyword>
<keyword evidence="1" id="KW-0472">Membrane</keyword>
<name>A0AA92LVA5_9VIBR</name>
<evidence type="ECO:0000313" key="3">
    <source>
        <dbReference type="Proteomes" id="UP000596337"/>
    </source>
</evidence>
<keyword evidence="2" id="KW-0614">Plasmid</keyword>
<reference evidence="2 3" key="1">
    <citation type="submission" date="2021-01" db="EMBL/GenBank/DDBJ databases">
        <title>Characterization of a novel blaVMB-2- harboring plasmid in Vibrio diabolicus.</title>
        <authorList>
            <person name="Liu M."/>
        </authorList>
    </citation>
    <scope>NUCLEOTIDE SEQUENCE [LARGE SCALE GENOMIC DNA]</scope>
    <source>
        <strain evidence="2 3">SLV18</strain>
        <plasmid evidence="2 3">pSLV18-111K</plasmid>
    </source>
</reference>